<reference evidence="1 2" key="1">
    <citation type="journal article" date="2021" name="J. Hered.">
        <title>A chromosome-level genome assembly of the parasitoid wasp, Cotesia glomerata (Hymenoptera: Braconidae).</title>
        <authorList>
            <person name="Pinto B.J."/>
            <person name="Weis J.J."/>
            <person name="Gamble T."/>
            <person name="Ode P.J."/>
            <person name="Paul R."/>
            <person name="Zaspel J.M."/>
        </authorList>
    </citation>
    <scope>NUCLEOTIDE SEQUENCE [LARGE SCALE GENOMIC DNA]</scope>
    <source>
        <strain evidence="1">CgM1</strain>
    </source>
</reference>
<evidence type="ECO:0000313" key="1">
    <source>
        <dbReference type="EMBL" id="KAH0540446.1"/>
    </source>
</evidence>
<dbReference type="Proteomes" id="UP000826195">
    <property type="component" value="Unassembled WGS sequence"/>
</dbReference>
<gene>
    <name evidence="1" type="ORF">KQX54_017448</name>
</gene>
<dbReference type="EMBL" id="JAHXZJ010002609">
    <property type="protein sequence ID" value="KAH0540446.1"/>
    <property type="molecule type" value="Genomic_DNA"/>
</dbReference>
<comment type="caution">
    <text evidence="1">The sequence shown here is derived from an EMBL/GenBank/DDBJ whole genome shotgun (WGS) entry which is preliminary data.</text>
</comment>
<proteinExistence type="predicted"/>
<dbReference type="AlphaFoldDB" id="A0AAV7I222"/>
<name>A0AAV7I222_COTGL</name>
<evidence type="ECO:0000313" key="2">
    <source>
        <dbReference type="Proteomes" id="UP000826195"/>
    </source>
</evidence>
<keyword evidence="2" id="KW-1185">Reference proteome</keyword>
<protein>
    <submittedName>
        <fullName evidence="1">Uncharacterized protein</fullName>
    </submittedName>
</protein>
<sequence>MSFASTHRSLLGSRSGYAKYMRKKKKTRAEARSNIGFSLNEFLEEECRIPCESEEVCKDLSGIVGRDRDVANFISSSLETYARL</sequence>
<accession>A0AAV7I222</accession>
<organism evidence="1 2">
    <name type="scientific">Cotesia glomerata</name>
    <name type="common">Lepidopteran parasitic wasp</name>
    <name type="synonym">Apanteles glomeratus</name>
    <dbReference type="NCBI Taxonomy" id="32391"/>
    <lineage>
        <taxon>Eukaryota</taxon>
        <taxon>Metazoa</taxon>
        <taxon>Ecdysozoa</taxon>
        <taxon>Arthropoda</taxon>
        <taxon>Hexapoda</taxon>
        <taxon>Insecta</taxon>
        <taxon>Pterygota</taxon>
        <taxon>Neoptera</taxon>
        <taxon>Endopterygota</taxon>
        <taxon>Hymenoptera</taxon>
        <taxon>Apocrita</taxon>
        <taxon>Ichneumonoidea</taxon>
        <taxon>Braconidae</taxon>
        <taxon>Microgastrinae</taxon>
        <taxon>Cotesia</taxon>
    </lineage>
</organism>